<keyword evidence="3" id="KW-1185">Reference proteome</keyword>
<feature type="domain" description="F-box" evidence="1">
    <location>
        <begin position="16"/>
        <end position="53"/>
    </location>
</feature>
<evidence type="ECO:0000259" key="1">
    <source>
        <dbReference type="Pfam" id="PF12937"/>
    </source>
</evidence>
<dbReference type="Gene3D" id="1.20.1280.50">
    <property type="match status" value="1"/>
</dbReference>
<organism evidence="2 3">
    <name type="scientific">Urochloa decumbens</name>
    <dbReference type="NCBI Taxonomy" id="240449"/>
    <lineage>
        <taxon>Eukaryota</taxon>
        <taxon>Viridiplantae</taxon>
        <taxon>Streptophyta</taxon>
        <taxon>Embryophyta</taxon>
        <taxon>Tracheophyta</taxon>
        <taxon>Spermatophyta</taxon>
        <taxon>Magnoliopsida</taxon>
        <taxon>Liliopsida</taxon>
        <taxon>Poales</taxon>
        <taxon>Poaceae</taxon>
        <taxon>PACMAD clade</taxon>
        <taxon>Panicoideae</taxon>
        <taxon>Panicodae</taxon>
        <taxon>Paniceae</taxon>
        <taxon>Melinidinae</taxon>
        <taxon>Urochloa</taxon>
    </lineage>
</organism>
<dbReference type="EMBL" id="OZ075117">
    <property type="protein sequence ID" value="CAL5077927.1"/>
    <property type="molecule type" value="Genomic_DNA"/>
</dbReference>
<dbReference type="InterPro" id="IPR036047">
    <property type="entry name" value="F-box-like_dom_sf"/>
</dbReference>
<sequence length="339" mass="37681">MAPPPPPPPLADELVEEILLRIPPNDPAHLLRAALVCKDWCRVASGPVFRRRLRDLHRGAPPILGFIQRRVGASTCFSRTSSSSSSFRPRTAGLRGWFVLDSRHGRVLLAASRSLPSLAVWDPITGGQLQLPNPLLACHWQHNWPFCVSAAVLCAASGLNGGCDHLDCRRGPFVVVLLSTVPEVTVHVYSSEDDAWSKPTYAPMIPNVRIKILEYDLGAREINWINLPRDYPLRGCSLLFTTTGYGRLGVAIVESLRFLLWSREAGPDQHSGWEQRRVIEIGAMLPACNARFVSVVGSVPDLDVFLVRTYDEIYRFDVKSEQMKKVCNDRVASKILSPT</sequence>
<protein>
    <recommendedName>
        <fullName evidence="1">F-box domain-containing protein</fullName>
    </recommendedName>
</protein>
<dbReference type="Pfam" id="PF12937">
    <property type="entry name" value="F-box-like"/>
    <property type="match status" value="1"/>
</dbReference>
<dbReference type="AlphaFoldDB" id="A0ABC9FLF3"/>
<evidence type="ECO:0000313" key="3">
    <source>
        <dbReference type="Proteomes" id="UP001497457"/>
    </source>
</evidence>
<accession>A0ABC9FLF3</accession>
<dbReference type="SUPFAM" id="SSF81383">
    <property type="entry name" value="F-box domain"/>
    <property type="match status" value="1"/>
</dbReference>
<evidence type="ECO:0000313" key="2">
    <source>
        <dbReference type="EMBL" id="CAL5077927.1"/>
    </source>
</evidence>
<gene>
    <name evidence="2" type="ORF">URODEC1_LOCUS106879</name>
</gene>
<reference evidence="2" key="1">
    <citation type="submission" date="2024-10" db="EMBL/GenBank/DDBJ databases">
        <authorList>
            <person name="Ryan C."/>
        </authorList>
    </citation>
    <scope>NUCLEOTIDE SEQUENCE [LARGE SCALE GENOMIC DNA]</scope>
</reference>
<name>A0ABC9FLF3_9POAL</name>
<dbReference type="InterPro" id="IPR001810">
    <property type="entry name" value="F-box_dom"/>
</dbReference>
<proteinExistence type="predicted"/>
<dbReference type="PANTHER" id="PTHR32133:SF386">
    <property type="entry name" value="F-BOX DOMAIN-CONTAINING PROTEIN"/>
    <property type="match status" value="1"/>
</dbReference>
<dbReference type="Proteomes" id="UP001497457">
    <property type="component" value="Chromosome 7b"/>
</dbReference>
<dbReference type="PANTHER" id="PTHR32133">
    <property type="entry name" value="OS07G0120400 PROTEIN"/>
    <property type="match status" value="1"/>
</dbReference>